<name>A0ABS1L7H9_9ACTN</name>
<evidence type="ECO:0000313" key="4">
    <source>
        <dbReference type="Proteomes" id="UP000636918"/>
    </source>
</evidence>
<organism evidence="3 4">
    <name type="scientific">Nocardioides baculatus</name>
    <dbReference type="NCBI Taxonomy" id="2801337"/>
    <lineage>
        <taxon>Bacteria</taxon>
        <taxon>Bacillati</taxon>
        <taxon>Actinomycetota</taxon>
        <taxon>Actinomycetes</taxon>
        <taxon>Propionibacteriales</taxon>
        <taxon>Nocardioidaceae</taxon>
        <taxon>Nocardioides</taxon>
    </lineage>
</organism>
<protein>
    <recommendedName>
        <fullName evidence="2">Putative Flp pilus-assembly TadG-like N-terminal domain-containing protein</fullName>
    </recommendedName>
</protein>
<feature type="transmembrane region" description="Helical" evidence="1">
    <location>
        <begin position="15"/>
        <end position="35"/>
    </location>
</feature>
<sequence>MTSSEPAASRDDRGAVAILVAVLAVFLIGLSAFTVDLGTAYVSNRNLQKAADAGALAGAQALSRYPGTCSTIKSNTTAVAAARTAATKMAQKNYPDASWTETTFDVSCSSGSKALIVTLGNSGTTSNRFAGVFGGASSITSTRASKANVEVAPATGNRMRPLAMCSTQLTTGPFVRLDYPKDAPPACGNASGAWWTVDCPGNASNSTSVMVQQVRDGCPKGASVVTSQSETQTTTQLTTALQAACLGGETPDGSCLESNPGNLDSGQVAVSWKYLVDNSVAAIFPVFCAPPQCSSSTVDGSGNNATFPVYKLLGAVICGYHFSKTEKYHSTTGECSGLPSDMYAGDDDSGNTVNYIIIKYVQISASGSNQESECSLGNTPCDGGLRRTRLIE</sequence>
<evidence type="ECO:0000259" key="2">
    <source>
        <dbReference type="Pfam" id="PF13400"/>
    </source>
</evidence>
<keyword evidence="1" id="KW-0812">Transmembrane</keyword>
<dbReference type="RefSeq" id="WP_201935246.1">
    <property type="nucleotide sequence ID" value="NZ_JAERSG010000002.1"/>
</dbReference>
<reference evidence="3 4" key="1">
    <citation type="submission" date="2021-01" db="EMBL/GenBank/DDBJ databases">
        <title>Genome seq and assembly of Nocardiodes sp. G10.</title>
        <authorList>
            <person name="Chhetri G."/>
        </authorList>
    </citation>
    <scope>NUCLEOTIDE SEQUENCE [LARGE SCALE GENOMIC DNA]</scope>
    <source>
        <strain evidence="3 4">G10</strain>
    </source>
</reference>
<evidence type="ECO:0000256" key="1">
    <source>
        <dbReference type="SAM" id="Phobius"/>
    </source>
</evidence>
<proteinExistence type="predicted"/>
<comment type="caution">
    <text evidence="3">The sequence shown here is derived from an EMBL/GenBank/DDBJ whole genome shotgun (WGS) entry which is preliminary data.</text>
</comment>
<dbReference type="InterPro" id="IPR028087">
    <property type="entry name" value="Tad_N"/>
</dbReference>
<evidence type="ECO:0000313" key="3">
    <source>
        <dbReference type="EMBL" id="MBL0747477.1"/>
    </source>
</evidence>
<keyword evidence="4" id="KW-1185">Reference proteome</keyword>
<feature type="domain" description="Putative Flp pilus-assembly TadG-like N-terminal" evidence="2">
    <location>
        <begin position="14"/>
        <end position="61"/>
    </location>
</feature>
<gene>
    <name evidence="3" type="ORF">JI751_07645</name>
</gene>
<keyword evidence="1" id="KW-0472">Membrane</keyword>
<accession>A0ABS1L7H9</accession>
<dbReference type="Proteomes" id="UP000636918">
    <property type="component" value="Unassembled WGS sequence"/>
</dbReference>
<dbReference type="Pfam" id="PF13400">
    <property type="entry name" value="Tad"/>
    <property type="match status" value="1"/>
</dbReference>
<keyword evidence="1" id="KW-1133">Transmembrane helix</keyword>
<dbReference type="EMBL" id="JAERSG010000002">
    <property type="protein sequence ID" value="MBL0747477.1"/>
    <property type="molecule type" value="Genomic_DNA"/>
</dbReference>